<proteinExistence type="predicted"/>
<keyword evidence="3" id="KW-0238">DNA-binding</keyword>
<feature type="compositionally biased region" description="Low complexity" evidence="6">
    <location>
        <begin position="56"/>
        <end position="68"/>
    </location>
</feature>
<evidence type="ECO:0000313" key="9">
    <source>
        <dbReference type="Proteomes" id="UP001372338"/>
    </source>
</evidence>
<gene>
    <name evidence="8" type="ORF">RIF29_31607</name>
</gene>
<evidence type="ECO:0000256" key="1">
    <source>
        <dbReference type="ARBA" id="ARBA00004123"/>
    </source>
</evidence>
<keyword evidence="2" id="KW-0805">Transcription regulation</keyword>
<feature type="region of interest" description="Disordered" evidence="6">
    <location>
        <begin position="97"/>
        <end position="123"/>
    </location>
</feature>
<dbReference type="GO" id="GO:0003700">
    <property type="term" value="F:DNA-binding transcription factor activity"/>
    <property type="evidence" value="ECO:0007669"/>
    <property type="project" value="InterPro"/>
</dbReference>
<evidence type="ECO:0000259" key="7">
    <source>
        <dbReference type="PROSITE" id="PS50811"/>
    </source>
</evidence>
<name>A0AAN9HXA5_CROPI</name>
<feature type="region of interest" description="Disordered" evidence="6">
    <location>
        <begin position="137"/>
        <end position="165"/>
    </location>
</feature>
<dbReference type="PROSITE" id="PS50811">
    <property type="entry name" value="WRKY"/>
    <property type="match status" value="1"/>
</dbReference>
<feature type="domain" description="WRKY" evidence="7">
    <location>
        <begin position="348"/>
        <end position="414"/>
    </location>
</feature>
<keyword evidence="4" id="KW-0804">Transcription</keyword>
<dbReference type="InterPro" id="IPR003657">
    <property type="entry name" value="WRKY_dom"/>
</dbReference>
<evidence type="ECO:0000256" key="4">
    <source>
        <dbReference type="ARBA" id="ARBA00023163"/>
    </source>
</evidence>
<keyword evidence="9" id="KW-1185">Reference proteome</keyword>
<evidence type="ECO:0000256" key="6">
    <source>
        <dbReference type="SAM" id="MobiDB-lite"/>
    </source>
</evidence>
<feature type="region of interest" description="Disordered" evidence="6">
    <location>
        <begin position="584"/>
        <end position="616"/>
    </location>
</feature>
<dbReference type="Pfam" id="PF03106">
    <property type="entry name" value="WRKY"/>
    <property type="match status" value="1"/>
</dbReference>
<dbReference type="EMBL" id="JAYWIO010000006">
    <property type="protein sequence ID" value="KAK7257557.1"/>
    <property type="molecule type" value="Genomic_DNA"/>
</dbReference>
<keyword evidence="5" id="KW-0539">Nucleus</keyword>
<dbReference type="InterPro" id="IPR036576">
    <property type="entry name" value="WRKY_dom_sf"/>
</dbReference>
<dbReference type="GO" id="GO:0043565">
    <property type="term" value="F:sequence-specific DNA binding"/>
    <property type="evidence" value="ECO:0007669"/>
    <property type="project" value="InterPro"/>
</dbReference>
<dbReference type="FunFam" id="2.20.25.80:FF:000002">
    <property type="entry name" value="probable WRKY transcription factor 31"/>
    <property type="match status" value="1"/>
</dbReference>
<dbReference type="PANTHER" id="PTHR31429">
    <property type="entry name" value="WRKY TRANSCRIPTION FACTOR 36-RELATED"/>
    <property type="match status" value="1"/>
</dbReference>
<dbReference type="SUPFAM" id="SSF118290">
    <property type="entry name" value="WRKY DNA-binding domain"/>
    <property type="match status" value="1"/>
</dbReference>
<evidence type="ECO:0000256" key="5">
    <source>
        <dbReference type="ARBA" id="ARBA00023242"/>
    </source>
</evidence>
<dbReference type="Gene3D" id="2.20.25.80">
    <property type="entry name" value="WRKY domain"/>
    <property type="match status" value="1"/>
</dbReference>
<feature type="region of interest" description="Disordered" evidence="6">
    <location>
        <begin position="56"/>
        <end position="83"/>
    </location>
</feature>
<dbReference type="AlphaFoldDB" id="A0AAN9HXA5"/>
<protein>
    <recommendedName>
        <fullName evidence="7">WRKY domain-containing protein</fullName>
    </recommendedName>
</protein>
<comment type="caution">
    <text evidence="8">The sequence shown here is derived from an EMBL/GenBank/DDBJ whole genome shotgun (WGS) entry which is preliminary data.</text>
</comment>
<comment type="subcellular location">
    <subcellularLocation>
        <location evidence="1">Nucleus</location>
    </subcellularLocation>
</comment>
<feature type="compositionally biased region" description="Polar residues" evidence="6">
    <location>
        <begin position="142"/>
        <end position="156"/>
    </location>
</feature>
<dbReference type="GO" id="GO:0005634">
    <property type="term" value="C:nucleus"/>
    <property type="evidence" value="ECO:0007669"/>
    <property type="project" value="UniProtKB-SubCell"/>
</dbReference>
<feature type="region of interest" description="Disordered" evidence="6">
    <location>
        <begin position="530"/>
        <end position="549"/>
    </location>
</feature>
<evidence type="ECO:0000256" key="2">
    <source>
        <dbReference type="ARBA" id="ARBA00023015"/>
    </source>
</evidence>
<evidence type="ECO:0000313" key="8">
    <source>
        <dbReference type="EMBL" id="KAK7257557.1"/>
    </source>
</evidence>
<feature type="compositionally biased region" description="Low complexity" evidence="6">
    <location>
        <begin position="261"/>
        <end position="279"/>
    </location>
</feature>
<feature type="compositionally biased region" description="Polar residues" evidence="6">
    <location>
        <begin position="280"/>
        <end position="301"/>
    </location>
</feature>
<dbReference type="Proteomes" id="UP001372338">
    <property type="component" value="Unassembled WGS sequence"/>
</dbReference>
<feature type="compositionally biased region" description="Polar residues" evidence="6">
    <location>
        <begin position="69"/>
        <end position="81"/>
    </location>
</feature>
<sequence length="616" mass="66480">MARGSGLSSMDSDPLGTFFLHKPPTVLNSFPSEDNTTTTTTNTKWKLNNNNMDDSSLCTSSPTTHTTTIPFQVTNLPTPSSSHHDMIITTEMDFFSDKNKNNNNNDDDNVVSASVPDNDHSSPSMLEFKVNTGLNLLTTNTSSDQSMVDDNASPNSEDNKRTKNEKAVLEAELERMKVENRRLRETFEEVNTNYKDLQMHLMNMMQKGEGSEEREVFDGRVEENKKKRKQIENGGSGVLVPRQFMDLGLATNIAEIDHEQPSSSSPPRGRSQDRSGSPGNNNNAEVASKELVTTASKNNVSDEGLVLDQEKRDIGNGSSRGIESPPKNVDQSAEATMRKARVSVRARSEAAMITDGCQWRKYGQKMAKGNPCPRAYYRCTMASGCPVRKQVQRCAEDRTVLITTYEGNHNHPLPPAAMAMAQTTSSAARMLLSGSMSSSDGLMNANFLSRTLLPCSSSMASISASAPFPTVTLDLTHSPNPLQFPVRPPNQFQIPFPQNFASSSAASLMPQIFGQALYNQSKFSGLQMSHDNNNAVLDPSQLGGNQAPPHLADSVSAAIAADPNFTAALAAAITSIIGGTTAQPSNNGANNNNGSNSNGNGNGNITTSNNNSNGKQ</sequence>
<dbReference type="PANTHER" id="PTHR31429:SF50">
    <property type="entry name" value="WRKY DOMAIN-CONTAINING PROTEIN"/>
    <property type="match status" value="1"/>
</dbReference>
<feature type="region of interest" description="Disordered" evidence="6">
    <location>
        <begin position="257"/>
        <end position="335"/>
    </location>
</feature>
<evidence type="ECO:0000256" key="3">
    <source>
        <dbReference type="ARBA" id="ARBA00023125"/>
    </source>
</evidence>
<dbReference type="InterPro" id="IPR044810">
    <property type="entry name" value="WRKY_plant"/>
</dbReference>
<dbReference type="SMART" id="SM00774">
    <property type="entry name" value="WRKY"/>
    <property type="match status" value="1"/>
</dbReference>
<reference evidence="8 9" key="1">
    <citation type="submission" date="2024-01" db="EMBL/GenBank/DDBJ databases">
        <title>The genomes of 5 underutilized Papilionoideae crops provide insights into root nodulation and disease resistanc.</title>
        <authorList>
            <person name="Yuan L."/>
        </authorList>
    </citation>
    <scope>NUCLEOTIDE SEQUENCE [LARGE SCALE GENOMIC DNA]</scope>
    <source>
        <strain evidence="8">ZHUSHIDOU_FW_LH</strain>
        <tissue evidence="8">Leaf</tissue>
    </source>
</reference>
<accession>A0AAN9HXA5</accession>
<organism evidence="8 9">
    <name type="scientific">Crotalaria pallida</name>
    <name type="common">Smooth rattlebox</name>
    <name type="synonym">Crotalaria striata</name>
    <dbReference type="NCBI Taxonomy" id="3830"/>
    <lineage>
        <taxon>Eukaryota</taxon>
        <taxon>Viridiplantae</taxon>
        <taxon>Streptophyta</taxon>
        <taxon>Embryophyta</taxon>
        <taxon>Tracheophyta</taxon>
        <taxon>Spermatophyta</taxon>
        <taxon>Magnoliopsida</taxon>
        <taxon>eudicotyledons</taxon>
        <taxon>Gunneridae</taxon>
        <taxon>Pentapetalae</taxon>
        <taxon>rosids</taxon>
        <taxon>fabids</taxon>
        <taxon>Fabales</taxon>
        <taxon>Fabaceae</taxon>
        <taxon>Papilionoideae</taxon>
        <taxon>50 kb inversion clade</taxon>
        <taxon>genistoids sensu lato</taxon>
        <taxon>core genistoids</taxon>
        <taxon>Crotalarieae</taxon>
        <taxon>Crotalaria</taxon>
    </lineage>
</organism>